<accession>A0ABD6ARS0</accession>
<keyword evidence="3" id="KW-1003">Cell membrane</keyword>
<evidence type="ECO:0000313" key="10">
    <source>
        <dbReference type="EMBL" id="MFD1512349.1"/>
    </source>
</evidence>
<dbReference type="PANTHER" id="PTHR11795">
    <property type="entry name" value="BRANCHED-CHAIN AMINO ACID TRANSPORT SYSTEM PERMEASE PROTEIN LIVH"/>
    <property type="match status" value="1"/>
</dbReference>
<sequence>MVDPTVSLQAAPSTVLVQILILSSLYALVALGFTLIFGVGGVLNLAHGANITIGAFVAYVVGVQQGLGGFAGLAAAFVVTGILSGVYYLGLIKRIQDEPIMVMIITLVTAVAVEEAIRFVYGSQPKVLGLLSGRINLAGSTVTYTQLFAFALSALLIGALFVFVNYSRHGKALMATSMSHKGAALVGIEADRINLVVWVAAGALAGVAGVFLATRQGASWAMGRTPLVLSFSIVVLGGIGSIRGSVLGAFVVGTLEVLTVQYVDSSLTGLTPLLVLVVVLLLRPEGLFGRELVEA</sequence>
<dbReference type="RefSeq" id="WP_250872329.1">
    <property type="nucleotide sequence ID" value="NZ_JALXFV010000002.1"/>
</dbReference>
<evidence type="ECO:0000256" key="6">
    <source>
        <dbReference type="ARBA" id="ARBA00022989"/>
    </source>
</evidence>
<reference evidence="10 11" key="1">
    <citation type="journal article" date="2019" name="Int. J. Syst. Evol. Microbiol.">
        <title>The Global Catalogue of Microorganisms (GCM) 10K type strain sequencing project: providing services to taxonomists for standard genome sequencing and annotation.</title>
        <authorList>
            <consortium name="The Broad Institute Genomics Platform"/>
            <consortium name="The Broad Institute Genome Sequencing Center for Infectious Disease"/>
            <person name="Wu L."/>
            <person name="Ma J."/>
        </authorList>
    </citation>
    <scope>NUCLEOTIDE SEQUENCE [LARGE SCALE GENOMIC DNA]</scope>
    <source>
        <strain evidence="10 11">CGMCC 1.12563</strain>
    </source>
</reference>
<protein>
    <submittedName>
        <fullName evidence="10">Branched-chain amino acid ABC transporter permease</fullName>
    </submittedName>
</protein>
<evidence type="ECO:0000256" key="7">
    <source>
        <dbReference type="ARBA" id="ARBA00023136"/>
    </source>
</evidence>
<feature type="transmembrane region" description="Helical" evidence="9">
    <location>
        <begin position="226"/>
        <end position="250"/>
    </location>
</feature>
<feature type="transmembrane region" description="Helical" evidence="9">
    <location>
        <begin position="15"/>
        <end position="39"/>
    </location>
</feature>
<dbReference type="CDD" id="cd06582">
    <property type="entry name" value="TM_PBP1_LivH_like"/>
    <property type="match status" value="1"/>
</dbReference>
<evidence type="ECO:0000256" key="2">
    <source>
        <dbReference type="ARBA" id="ARBA00022448"/>
    </source>
</evidence>
<dbReference type="InterPro" id="IPR052157">
    <property type="entry name" value="BCAA_transport_permease"/>
</dbReference>
<evidence type="ECO:0000256" key="9">
    <source>
        <dbReference type="SAM" id="Phobius"/>
    </source>
</evidence>
<dbReference type="Pfam" id="PF02653">
    <property type="entry name" value="BPD_transp_2"/>
    <property type="match status" value="1"/>
</dbReference>
<feature type="transmembrane region" description="Helical" evidence="9">
    <location>
        <begin position="195"/>
        <end position="214"/>
    </location>
</feature>
<comment type="subcellular location">
    <subcellularLocation>
        <location evidence="1">Cell membrane</location>
        <topology evidence="1">Multi-pass membrane protein</topology>
    </subcellularLocation>
</comment>
<evidence type="ECO:0000256" key="8">
    <source>
        <dbReference type="ARBA" id="ARBA00037998"/>
    </source>
</evidence>
<comment type="similarity">
    <text evidence="8">Belongs to the binding-protein-dependent transport system permease family. LivHM subfamily.</text>
</comment>
<feature type="transmembrane region" description="Helical" evidence="9">
    <location>
        <begin position="262"/>
        <end position="282"/>
    </location>
</feature>
<feature type="transmembrane region" description="Helical" evidence="9">
    <location>
        <begin position="142"/>
        <end position="164"/>
    </location>
</feature>
<dbReference type="AlphaFoldDB" id="A0ABD6ARS0"/>
<feature type="transmembrane region" description="Helical" evidence="9">
    <location>
        <begin position="45"/>
        <end position="63"/>
    </location>
</feature>
<evidence type="ECO:0000256" key="3">
    <source>
        <dbReference type="ARBA" id="ARBA00022475"/>
    </source>
</evidence>
<evidence type="ECO:0000256" key="5">
    <source>
        <dbReference type="ARBA" id="ARBA00022970"/>
    </source>
</evidence>
<dbReference type="GO" id="GO:0005886">
    <property type="term" value="C:plasma membrane"/>
    <property type="evidence" value="ECO:0007669"/>
    <property type="project" value="UniProtKB-SubCell"/>
</dbReference>
<organism evidence="10 11">
    <name type="scientific">Halomarina rubra</name>
    <dbReference type="NCBI Taxonomy" id="2071873"/>
    <lineage>
        <taxon>Archaea</taxon>
        <taxon>Methanobacteriati</taxon>
        <taxon>Methanobacteriota</taxon>
        <taxon>Stenosarchaea group</taxon>
        <taxon>Halobacteria</taxon>
        <taxon>Halobacteriales</taxon>
        <taxon>Natronomonadaceae</taxon>
        <taxon>Halomarina</taxon>
    </lineage>
</organism>
<keyword evidence="4 9" id="KW-0812">Transmembrane</keyword>
<evidence type="ECO:0000256" key="1">
    <source>
        <dbReference type="ARBA" id="ARBA00004651"/>
    </source>
</evidence>
<keyword evidence="5" id="KW-0029">Amino-acid transport</keyword>
<gene>
    <name evidence="10" type="ORF">ACFSBT_03530</name>
</gene>
<feature type="transmembrane region" description="Helical" evidence="9">
    <location>
        <begin position="100"/>
        <end position="121"/>
    </location>
</feature>
<dbReference type="EMBL" id="JBHUDC010000002">
    <property type="protein sequence ID" value="MFD1512349.1"/>
    <property type="molecule type" value="Genomic_DNA"/>
</dbReference>
<keyword evidence="6 9" id="KW-1133">Transmembrane helix</keyword>
<feature type="transmembrane region" description="Helical" evidence="9">
    <location>
        <begin position="70"/>
        <end position="88"/>
    </location>
</feature>
<evidence type="ECO:0000313" key="11">
    <source>
        <dbReference type="Proteomes" id="UP001597187"/>
    </source>
</evidence>
<dbReference type="PANTHER" id="PTHR11795:SF450">
    <property type="entry name" value="ABC TRANSPORTER PERMEASE PROTEIN"/>
    <property type="match status" value="1"/>
</dbReference>
<name>A0ABD6ARS0_9EURY</name>
<dbReference type="GO" id="GO:0006865">
    <property type="term" value="P:amino acid transport"/>
    <property type="evidence" value="ECO:0007669"/>
    <property type="project" value="UniProtKB-KW"/>
</dbReference>
<dbReference type="Proteomes" id="UP001597187">
    <property type="component" value="Unassembled WGS sequence"/>
</dbReference>
<keyword evidence="11" id="KW-1185">Reference proteome</keyword>
<keyword evidence="2" id="KW-0813">Transport</keyword>
<comment type="caution">
    <text evidence="10">The sequence shown here is derived from an EMBL/GenBank/DDBJ whole genome shotgun (WGS) entry which is preliminary data.</text>
</comment>
<dbReference type="InterPro" id="IPR001851">
    <property type="entry name" value="ABC_transp_permease"/>
</dbReference>
<evidence type="ECO:0000256" key="4">
    <source>
        <dbReference type="ARBA" id="ARBA00022692"/>
    </source>
</evidence>
<proteinExistence type="inferred from homology"/>
<keyword evidence="7 9" id="KW-0472">Membrane</keyword>